<organism evidence="4 5">
    <name type="scientific">Botrytis porri</name>
    <dbReference type="NCBI Taxonomy" id="87229"/>
    <lineage>
        <taxon>Eukaryota</taxon>
        <taxon>Fungi</taxon>
        <taxon>Dikarya</taxon>
        <taxon>Ascomycota</taxon>
        <taxon>Pezizomycotina</taxon>
        <taxon>Leotiomycetes</taxon>
        <taxon>Helotiales</taxon>
        <taxon>Sclerotiniaceae</taxon>
        <taxon>Botrytis</taxon>
    </lineage>
</organism>
<evidence type="ECO:0000256" key="3">
    <source>
        <dbReference type="ARBA" id="ARBA00022833"/>
    </source>
</evidence>
<dbReference type="EMBL" id="PQXO01000582">
    <property type="protein sequence ID" value="TGO83854.1"/>
    <property type="molecule type" value="Genomic_DNA"/>
</dbReference>
<comment type="caution">
    <text evidence="4">The sequence shown here is derived from an EMBL/GenBank/DDBJ whole genome shotgun (WGS) entry which is preliminary data.</text>
</comment>
<name>A0A4Z1KJY6_9HELO</name>
<dbReference type="GO" id="GO:0008270">
    <property type="term" value="F:zinc ion binding"/>
    <property type="evidence" value="ECO:0007669"/>
    <property type="project" value="UniProtKB-KW"/>
</dbReference>
<dbReference type="AlphaFoldDB" id="A0A4Z1KJY6"/>
<reference evidence="4 5" key="1">
    <citation type="submission" date="2017-12" db="EMBL/GenBank/DDBJ databases">
        <title>Comparative genomics of Botrytis spp.</title>
        <authorList>
            <person name="Valero-Jimenez C.A."/>
            <person name="Tapia P."/>
            <person name="Veloso J."/>
            <person name="Silva-Moreno E."/>
            <person name="Staats M."/>
            <person name="Valdes J.H."/>
            <person name="Van Kan J.A.L."/>
        </authorList>
    </citation>
    <scope>NUCLEOTIDE SEQUENCE [LARGE SCALE GENOMIC DNA]</scope>
    <source>
        <strain evidence="4 5">MUCL3349</strain>
    </source>
</reference>
<evidence type="ECO:0000313" key="4">
    <source>
        <dbReference type="EMBL" id="TGO83854.1"/>
    </source>
</evidence>
<proteinExistence type="predicted"/>
<accession>A0A4Z1KJY6</accession>
<gene>
    <name evidence="4" type="ORF">BPOR_0583g00060</name>
</gene>
<dbReference type="Proteomes" id="UP000297280">
    <property type="component" value="Unassembled WGS sequence"/>
</dbReference>
<keyword evidence="3" id="KW-0862">Zinc</keyword>
<dbReference type="STRING" id="87229.A0A4Z1KJY6"/>
<dbReference type="PROSITE" id="PS00518">
    <property type="entry name" value="ZF_RING_1"/>
    <property type="match status" value="1"/>
</dbReference>
<dbReference type="SUPFAM" id="SSF57850">
    <property type="entry name" value="RING/U-box"/>
    <property type="match status" value="1"/>
</dbReference>
<evidence type="ECO:0000256" key="2">
    <source>
        <dbReference type="ARBA" id="ARBA00022771"/>
    </source>
</evidence>
<keyword evidence="1" id="KW-0479">Metal-binding</keyword>
<dbReference type="InterPro" id="IPR013083">
    <property type="entry name" value="Znf_RING/FYVE/PHD"/>
</dbReference>
<dbReference type="Gene3D" id="3.30.40.10">
    <property type="entry name" value="Zinc/RING finger domain, C3HC4 (zinc finger)"/>
    <property type="match status" value="1"/>
</dbReference>
<sequence>MAKTSSALQEICTSCEDVTSNAIQVPCSHHYCLTCLERFFKLALTDQSVFPPRCCSIAIPIVSVSSFLKPSVVQRFEEKKFEFKTRYKVYCSSKRCSTVIPPSNIVKEIVEGTLWGMSEGCVNRRGP</sequence>
<keyword evidence="2" id="KW-0863">Zinc-finger</keyword>
<keyword evidence="5" id="KW-1185">Reference proteome</keyword>
<dbReference type="InterPro" id="IPR017907">
    <property type="entry name" value="Znf_RING_CS"/>
</dbReference>
<evidence type="ECO:0008006" key="6">
    <source>
        <dbReference type="Google" id="ProtNLM"/>
    </source>
</evidence>
<evidence type="ECO:0000256" key="1">
    <source>
        <dbReference type="ARBA" id="ARBA00022723"/>
    </source>
</evidence>
<protein>
    <recommendedName>
        <fullName evidence="6">RING-type domain-containing protein</fullName>
    </recommendedName>
</protein>
<evidence type="ECO:0000313" key="5">
    <source>
        <dbReference type="Proteomes" id="UP000297280"/>
    </source>
</evidence>